<reference evidence="2" key="1">
    <citation type="submission" date="2013-09" db="EMBL/GenBank/DDBJ databases">
        <title>Corchorus olitorius genome sequencing.</title>
        <authorList>
            <person name="Alam M."/>
            <person name="Haque M.S."/>
            <person name="Islam M.S."/>
            <person name="Emdad E.M."/>
            <person name="Islam M.M."/>
            <person name="Ahmed B."/>
            <person name="Halim A."/>
            <person name="Hossen Q.M.M."/>
            <person name="Hossain M.Z."/>
            <person name="Ahmed R."/>
            <person name="Khan M.M."/>
            <person name="Islam R."/>
            <person name="Rashid M.M."/>
            <person name="Khan S.A."/>
            <person name="Rahman M.S."/>
            <person name="Alam M."/>
            <person name="Yahiya A.S."/>
            <person name="Khan M.S."/>
            <person name="Azam M.S."/>
            <person name="Haque T."/>
            <person name="Lashkar M.Z.H."/>
            <person name="Akhand A.I."/>
            <person name="Morshed G."/>
            <person name="Roy S."/>
            <person name="Uddin K.S."/>
            <person name="Rabeya T."/>
            <person name="Hossain A.S."/>
            <person name="Chowdhury A."/>
            <person name="Snigdha A.R."/>
            <person name="Mortoza M.S."/>
            <person name="Matin S.A."/>
            <person name="Hoque S.M.E."/>
            <person name="Islam M.K."/>
            <person name="Roy D.K."/>
            <person name="Haider R."/>
            <person name="Moosa M.M."/>
            <person name="Elias S.M."/>
            <person name="Hasan A.M."/>
            <person name="Jahan S."/>
            <person name="Shafiuddin M."/>
            <person name="Mahmood N."/>
            <person name="Shommy N.S."/>
        </authorList>
    </citation>
    <scope>NUCLEOTIDE SEQUENCE [LARGE SCALE GENOMIC DNA]</scope>
    <source>
        <strain evidence="2">cv. O-4</strain>
    </source>
</reference>
<name>A0A1R3IX10_9ROSI</name>
<evidence type="ECO:0000313" key="2">
    <source>
        <dbReference type="Proteomes" id="UP000187203"/>
    </source>
</evidence>
<evidence type="ECO:0000313" key="1">
    <source>
        <dbReference type="EMBL" id="OMO87112.1"/>
    </source>
</evidence>
<dbReference type="EMBL" id="AWUE01017414">
    <property type="protein sequence ID" value="OMO87112.1"/>
    <property type="molecule type" value="Genomic_DNA"/>
</dbReference>
<comment type="caution">
    <text evidence="1">The sequence shown here is derived from an EMBL/GenBank/DDBJ whole genome shotgun (WGS) entry which is preliminary data.</text>
</comment>
<sequence>MIQTVRKILDLQRIAVQEFYCILLDLAVGTPPAANPLRSIRSEKATGLADPTSFLWWLKNGMELGRKMMDDQFSEGKGATKW</sequence>
<keyword evidence="2" id="KW-1185">Reference proteome</keyword>
<dbReference type="AlphaFoldDB" id="A0A1R3IX10"/>
<protein>
    <submittedName>
        <fullName evidence="1">Uncharacterized protein</fullName>
    </submittedName>
</protein>
<gene>
    <name evidence="1" type="ORF">COLO4_20786</name>
</gene>
<dbReference type="Proteomes" id="UP000187203">
    <property type="component" value="Unassembled WGS sequence"/>
</dbReference>
<organism evidence="1 2">
    <name type="scientific">Corchorus olitorius</name>
    <dbReference type="NCBI Taxonomy" id="93759"/>
    <lineage>
        <taxon>Eukaryota</taxon>
        <taxon>Viridiplantae</taxon>
        <taxon>Streptophyta</taxon>
        <taxon>Embryophyta</taxon>
        <taxon>Tracheophyta</taxon>
        <taxon>Spermatophyta</taxon>
        <taxon>Magnoliopsida</taxon>
        <taxon>eudicotyledons</taxon>
        <taxon>Gunneridae</taxon>
        <taxon>Pentapetalae</taxon>
        <taxon>rosids</taxon>
        <taxon>malvids</taxon>
        <taxon>Malvales</taxon>
        <taxon>Malvaceae</taxon>
        <taxon>Grewioideae</taxon>
        <taxon>Apeibeae</taxon>
        <taxon>Corchorus</taxon>
    </lineage>
</organism>
<accession>A0A1R3IX10</accession>
<proteinExistence type="predicted"/>